<dbReference type="InterPro" id="IPR050833">
    <property type="entry name" value="Poly_Biosynth_Transport"/>
</dbReference>
<evidence type="ECO:0008006" key="9">
    <source>
        <dbReference type="Google" id="ProtNLM"/>
    </source>
</evidence>
<dbReference type="PANTHER" id="PTHR30250">
    <property type="entry name" value="PST FAMILY PREDICTED COLANIC ACID TRANSPORTER"/>
    <property type="match status" value="1"/>
</dbReference>
<dbReference type="PANTHER" id="PTHR30250:SF26">
    <property type="entry name" value="PSMA PROTEIN"/>
    <property type="match status" value="1"/>
</dbReference>
<evidence type="ECO:0000313" key="8">
    <source>
        <dbReference type="Proteomes" id="UP000623681"/>
    </source>
</evidence>
<keyword evidence="2" id="KW-1003">Cell membrane</keyword>
<keyword evidence="4 6" id="KW-1133">Transmembrane helix</keyword>
<feature type="transmembrane region" description="Helical" evidence="6">
    <location>
        <begin position="336"/>
        <end position="353"/>
    </location>
</feature>
<protein>
    <recommendedName>
        <fullName evidence="9">Oligosaccharide flippase family protein</fullName>
    </recommendedName>
</protein>
<evidence type="ECO:0000256" key="4">
    <source>
        <dbReference type="ARBA" id="ARBA00022989"/>
    </source>
</evidence>
<dbReference type="EMBL" id="JAESWA010000022">
    <property type="protein sequence ID" value="MBL4932621.1"/>
    <property type="molecule type" value="Genomic_DNA"/>
</dbReference>
<feature type="transmembrane region" description="Helical" evidence="6">
    <location>
        <begin position="264"/>
        <end position="284"/>
    </location>
</feature>
<evidence type="ECO:0000256" key="3">
    <source>
        <dbReference type="ARBA" id="ARBA00022692"/>
    </source>
</evidence>
<comment type="caution">
    <text evidence="7">The sequence shown here is derived from an EMBL/GenBank/DDBJ whole genome shotgun (WGS) entry which is preliminary data.</text>
</comment>
<keyword evidence="8" id="KW-1185">Reference proteome</keyword>
<feature type="transmembrane region" description="Helical" evidence="6">
    <location>
        <begin position="305"/>
        <end position="324"/>
    </location>
</feature>
<sequence>MRTQKAFKNMIYNGLFFVLVSIITFFTKKMFISSLGNNTNGLNSLFSSIMSFLNLAELGVGGSVIYALYKPIQEKNYSLIKGIISFYKKMYTYSGVAVILLGFAVTPFINIFIKDQMDISKVQVYFLIYLLNTSLSYFFTYKLPILYVNQENYVISKYDSSIKVIKNIVQIGILYIFRSYVIFLVIETLFNITYYFIINKVINKRYKVIFDATGSIDIATKKDLFKNIKALSLHKIGGFVVFGTDSMLMSYFANLNILGLYNNYLMVITFFNSLIAKLFEGLVASIGNLIVSTNNEKTKDVFNKVYFFNFCLVSFCLVCIYNTINKFVIIWLGKDFILDRNIVTLMLINFYILNMRPSIDRFKEAAGIYHNDRFFPLIEAAINFVACIILGRYLGIAGIILGTIISSLTVIFWIRPILVYKLVFKSNALEYYINYAKYLFISLAMLFSSNYITSFINLKSNFLTFVVTGIFSAIYVNLIFIILFRKTDEYSYFKNFILNKIGISSKRK</sequence>
<feature type="transmembrane region" description="Helical" evidence="6">
    <location>
        <begin position="462"/>
        <end position="484"/>
    </location>
</feature>
<name>A0A937K3Q2_9CLOT</name>
<feature type="transmembrane region" description="Helical" evidence="6">
    <location>
        <begin position="435"/>
        <end position="456"/>
    </location>
</feature>
<organism evidence="7 8">
    <name type="scientific">Clostridium paridis</name>
    <dbReference type="NCBI Taxonomy" id="2803863"/>
    <lineage>
        <taxon>Bacteria</taxon>
        <taxon>Bacillati</taxon>
        <taxon>Bacillota</taxon>
        <taxon>Clostridia</taxon>
        <taxon>Eubacteriales</taxon>
        <taxon>Clostridiaceae</taxon>
        <taxon>Clostridium</taxon>
    </lineage>
</organism>
<dbReference type="GO" id="GO:0005886">
    <property type="term" value="C:plasma membrane"/>
    <property type="evidence" value="ECO:0007669"/>
    <property type="project" value="UniProtKB-SubCell"/>
</dbReference>
<feature type="transmembrane region" description="Helical" evidence="6">
    <location>
        <begin position="12"/>
        <end position="32"/>
    </location>
</feature>
<feature type="transmembrane region" description="Helical" evidence="6">
    <location>
        <begin position="168"/>
        <end position="197"/>
    </location>
</feature>
<dbReference type="Proteomes" id="UP000623681">
    <property type="component" value="Unassembled WGS sequence"/>
</dbReference>
<dbReference type="RefSeq" id="WP_202767965.1">
    <property type="nucleotide sequence ID" value="NZ_JAESWA010000022.1"/>
</dbReference>
<accession>A0A937K3Q2</accession>
<evidence type="ECO:0000313" key="7">
    <source>
        <dbReference type="EMBL" id="MBL4932621.1"/>
    </source>
</evidence>
<feature type="transmembrane region" description="Helical" evidence="6">
    <location>
        <begin position="90"/>
        <end position="113"/>
    </location>
</feature>
<keyword evidence="3 6" id="KW-0812">Transmembrane</keyword>
<feature type="transmembrane region" description="Helical" evidence="6">
    <location>
        <begin position="125"/>
        <end position="147"/>
    </location>
</feature>
<reference evidence="7" key="1">
    <citation type="submission" date="2021-01" db="EMBL/GenBank/DDBJ databases">
        <title>Genome public.</title>
        <authorList>
            <person name="Liu C."/>
            <person name="Sun Q."/>
        </authorList>
    </citation>
    <scope>NUCLEOTIDE SEQUENCE</scope>
    <source>
        <strain evidence="7">YIM B02565</strain>
    </source>
</reference>
<evidence type="ECO:0000256" key="6">
    <source>
        <dbReference type="SAM" id="Phobius"/>
    </source>
</evidence>
<dbReference type="AlphaFoldDB" id="A0A937K3Q2"/>
<feature type="transmembrane region" description="Helical" evidence="6">
    <location>
        <begin position="44"/>
        <end position="69"/>
    </location>
</feature>
<feature type="transmembrane region" description="Helical" evidence="6">
    <location>
        <begin position="374"/>
        <end position="393"/>
    </location>
</feature>
<keyword evidence="5 6" id="KW-0472">Membrane</keyword>
<feature type="transmembrane region" description="Helical" evidence="6">
    <location>
        <begin position="399"/>
        <end position="423"/>
    </location>
</feature>
<gene>
    <name evidence="7" type="ORF">JK634_12430</name>
</gene>
<evidence type="ECO:0000256" key="2">
    <source>
        <dbReference type="ARBA" id="ARBA00022475"/>
    </source>
</evidence>
<proteinExistence type="predicted"/>
<comment type="subcellular location">
    <subcellularLocation>
        <location evidence="1">Cell membrane</location>
        <topology evidence="1">Multi-pass membrane protein</topology>
    </subcellularLocation>
</comment>
<evidence type="ECO:0000256" key="1">
    <source>
        <dbReference type="ARBA" id="ARBA00004651"/>
    </source>
</evidence>
<evidence type="ECO:0000256" key="5">
    <source>
        <dbReference type="ARBA" id="ARBA00023136"/>
    </source>
</evidence>